<dbReference type="EMBL" id="JABSND010000148">
    <property type="protein sequence ID" value="KAI6295947.1"/>
    <property type="molecule type" value="Genomic_DNA"/>
</dbReference>
<proteinExistence type="predicted"/>
<organism evidence="2 3">
    <name type="scientific">Pyricularia grisea</name>
    <name type="common">Crabgrass-specific blast fungus</name>
    <name type="synonym">Magnaporthe grisea</name>
    <dbReference type="NCBI Taxonomy" id="148305"/>
    <lineage>
        <taxon>Eukaryota</taxon>
        <taxon>Fungi</taxon>
        <taxon>Dikarya</taxon>
        <taxon>Ascomycota</taxon>
        <taxon>Pezizomycotina</taxon>
        <taxon>Sordariomycetes</taxon>
        <taxon>Sordariomycetidae</taxon>
        <taxon>Magnaporthales</taxon>
        <taxon>Pyriculariaceae</taxon>
        <taxon>Pyricularia</taxon>
    </lineage>
</organism>
<sequence length="142" mass="15870">MQLVKILSVMASTLAAVQADSVQADSVEAYCVNHEHLRWQVQDQDIVLETIKSQCKEGGIAGFFAAKDAYKRHCFKLDSSMEPSEFYIQWRGNGNQTLDDDICAEQLEKLVRNCATGGQEVLFEWLYLAVSGSNSCKKPDSE</sequence>
<evidence type="ECO:0000256" key="1">
    <source>
        <dbReference type="SAM" id="SignalP"/>
    </source>
</evidence>
<feature type="chain" id="PRO_5045437140" description="Secreted protein" evidence="1">
    <location>
        <begin position="20"/>
        <end position="142"/>
    </location>
</feature>
<comment type="caution">
    <text evidence="2">The sequence shown here is derived from an EMBL/GenBank/DDBJ whole genome shotgun (WGS) entry which is preliminary data.</text>
</comment>
<reference evidence="2" key="1">
    <citation type="submission" date="2021-01" db="EMBL/GenBank/DDBJ databases">
        <title>Deciphering the adaptive evolutionary patterns associated with biogeogrpahic diversity in the finger millet blast pathogen Magnaporthe oryzae in Eastern Africa.</title>
        <authorList>
            <person name="Onyema G."/>
            <person name="Shittu T.A."/>
            <person name="Dodsworth S."/>
            <person name="Devilliers S."/>
            <person name="Muthumeenakshi S."/>
            <person name="Sreenivasaprasad S."/>
        </authorList>
    </citation>
    <scope>NUCLEOTIDE SEQUENCE</scope>
    <source>
        <strain evidence="2">D15/s37</strain>
    </source>
</reference>
<accession>A0ABQ8NEX7</accession>
<evidence type="ECO:0008006" key="4">
    <source>
        <dbReference type="Google" id="ProtNLM"/>
    </source>
</evidence>
<evidence type="ECO:0000313" key="2">
    <source>
        <dbReference type="EMBL" id="KAI6295947.1"/>
    </source>
</evidence>
<keyword evidence="3" id="KW-1185">Reference proteome</keyword>
<name>A0ABQ8NEX7_PYRGI</name>
<evidence type="ECO:0000313" key="3">
    <source>
        <dbReference type="Proteomes" id="UP001059893"/>
    </source>
</evidence>
<gene>
    <name evidence="2" type="ORF">MCOR33_007305</name>
</gene>
<keyword evidence="1" id="KW-0732">Signal</keyword>
<feature type="signal peptide" evidence="1">
    <location>
        <begin position="1"/>
        <end position="19"/>
    </location>
</feature>
<dbReference type="Proteomes" id="UP001059893">
    <property type="component" value="Unassembled WGS sequence"/>
</dbReference>
<protein>
    <recommendedName>
        <fullName evidence="4">Secreted protein</fullName>
    </recommendedName>
</protein>